<name>A0AAW6P805_9PSED</name>
<feature type="domain" description="DUF4224" evidence="1">
    <location>
        <begin position="2"/>
        <end position="44"/>
    </location>
</feature>
<protein>
    <submittedName>
        <fullName evidence="2">DUF4224 domain-containing protein</fullName>
    </submittedName>
</protein>
<dbReference type="AlphaFoldDB" id="A0AAW6P805"/>
<comment type="caution">
    <text evidence="2">The sequence shown here is derived from an EMBL/GenBank/DDBJ whole genome shotgun (WGS) entry which is preliminary data.</text>
</comment>
<sequence length="67" mass="7640">MFMTPEEVADLTGRTRASAQIRWLDEHRFGYVVGADGRPKVLREVVLSRLGSNQQQKKEPRLRLTGS</sequence>
<gene>
    <name evidence="2" type="ORF">P3W55_13870</name>
</gene>
<dbReference type="Pfam" id="PF13986">
    <property type="entry name" value="DUF4224"/>
    <property type="match status" value="1"/>
</dbReference>
<dbReference type="Proteomes" id="UP001220662">
    <property type="component" value="Unassembled WGS sequence"/>
</dbReference>
<dbReference type="InterPro" id="IPR025319">
    <property type="entry name" value="DUF4224"/>
</dbReference>
<accession>A0AAW6P805</accession>
<evidence type="ECO:0000313" key="2">
    <source>
        <dbReference type="EMBL" id="MDF3842800.1"/>
    </source>
</evidence>
<evidence type="ECO:0000259" key="1">
    <source>
        <dbReference type="Pfam" id="PF13986"/>
    </source>
</evidence>
<proteinExistence type="predicted"/>
<dbReference type="EMBL" id="JARJLR010000233">
    <property type="protein sequence ID" value="MDF3842800.1"/>
    <property type="molecule type" value="Genomic_DNA"/>
</dbReference>
<dbReference type="RefSeq" id="WP_109933395.1">
    <property type="nucleotide sequence ID" value="NZ_JARJLR010000233.1"/>
</dbReference>
<evidence type="ECO:0000313" key="3">
    <source>
        <dbReference type="Proteomes" id="UP001220662"/>
    </source>
</evidence>
<reference evidence="2" key="1">
    <citation type="submission" date="2023-03" db="EMBL/GenBank/DDBJ databases">
        <title>Draft assemblies of triclosan tolerant bacteria isolated from returned activated sludge.</title>
        <authorList>
            <person name="Van Hamelsveld S."/>
        </authorList>
    </citation>
    <scope>NUCLEOTIDE SEQUENCE</scope>
    <source>
        <strain evidence="2">GW210015_S63</strain>
    </source>
</reference>
<organism evidence="2 3">
    <name type="scientific">Pseudomonas citronellolis</name>
    <dbReference type="NCBI Taxonomy" id="53408"/>
    <lineage>
        <taxon>Bacteria</taxon>
        <taxon>Pseudomonadati</taxon>
        <taxon>Pseudomonadota</taxon>
        <taxon>Gammaproteobacteria</taxon>
        <taxon>Pseudomonadales</taxon>
        <taxon>Pseudomonadaceae</taxon>
        <taxon>Pseudomonas</taxon>
    </lineage>
</organism>